<reference evidence="2" key="1">
    <citation type="submission" date="2014-11" db="EMBL/GenBank/DDBJ databases">
        <authorList>
            <person name="Amaro Gonzalez C."/>
        </authorList>
    </citation>
    <scope>NUCLEOTIDE SEQUENCE</scope>
</reference>
<keyword evidence="1" id="KW-0732">Signal</keyword>
<feature type="chain" id="PRO_5002432014" evidence="1">
    <location>
        <begin position="27"/>
        <end position="52"/>
    </location>
</feature>
<dbReference type="AlphaFoldDB" id="A0A0E9QTM0"/>
<proteinExistence type="predicted"/>
<feature type="signal peptide" evidence="1">
    <location>
        <begin position="1"/>
        <end position="26"/>
    </location>
</feature>
<evidence type="ECO:0000256" key="1">
    <source>
        <dbReference type="SAM" id="SignalP"/>
    </source>
</evidence>
<dbReference type="EMBL" id="GBXM01088281">
    <property type="protein sequence ID" value="JAH20296.1"/>
    <property type="molecule type" value="Transcribed_RNA"/>
</dbReference>
<accession>A0A0E9QTM0</accession>
<reference evidence="2" key="2">
    <citation type="journal article" date="2015" name="Fish Shellfish Immunol.">
        <title>Early steps in the European eel (Anguilla anguilla)-Vibrio vulnificus interaction in the gills: Role of the RtxA13 toxin.</title>
        <authorList>
            <person name="Callol A."/>
            <person name="Pajuelo D."/>
            <person name="Ebbesson L."/>
            <person name="Teles M."/>
            <person name="MacKenzie S."/>
            <person name="Amaro C."/>
        </authorList>
    </citation>
    <scope>NUCLEOTIDE SEQUENCE</scope>
</reference>
<organism evidence="2">
    <name type="scientific">Anguilla anguilla</name>
    <name type="common">European freshwater eel</name>
    <name type="synonym">Muraena anguilla</name>
    <dbReference type="NCBI Taxonomy" id="7936"/>
    <lineage>
        <taxon>Eukaryota</taxon>
        <taxon>Metazoa</taxon>
        <taxon>Chordata</taxon>
        <taxon>Craniata</taxon>
        <taxon>Vertebrata</taxon>
        <taxon>Euteleostomi</taxon>
        <taxon>Actinopterygii</taxon>
        <taxon>Neopterygii</taxon>
        <taxon>Teleostei</taxon>
        <taxon>Anguilliformes</taxon>
        <taxon>Anguillidae</taxon>
        <taxon>Anguilla</taxon>
    </lineage>
</organism>
<name>A0A0E9QTM0_ANGAN</name>
<evidence type="ECO:0000313" key="2">
    <source>
        <dbReference type="EMBL" id="JAH20296.1"/>
    </source>
</evidence>
<protein>
    <submittedName>
        <fullName evidence="2">Uncharacterized protein</fullName>
    </submittedName>
</protein>
<sequence>MIAMVLMTLSVFLKLTCLSCRKPAKARRCNLTAFTLKRSRRRRVTKTLEWSG</sequence>